<dbReference type="Gene3D" id="3.90.70.80">
    <property type="match status" value="1"/>
</dbReference>
<proteinExistence type="predicted"/>
<dbReference type="InterPro" id="IPR004875">
    <property type="entry name" value="DDE_SF_endonuclease_dom"/>
</dbReference>
<evidence type="ECO:0000313" key="2">
    <source>
        <dbReference type="EMBL" id="KAA6404448.1"/>
    </source>
</evidence>
<reference evidence="2 3" key="1">
    <citation type="submission" date="2019-03" db="EMBL/GenBank/DDBJ databases">
        <title>Single cell metagenomics reveals metabolic interactions within the superorganism composed of flagellate Streblomastix strix and complex community of Bacteroidetes bacteria on its surface.</title>
        <authorList>
            <person name="Treitli S.C."/>
            <person name="Kolisko M."/>
            <person name="Husnik F."/>
            <person name="Keeling P."/>
            <person name="Hampl V."/>
        </authorList>
    </citation>
    <scope>NUCLEOTIDE SEQUENCE [LARGE SCALE GENOMIC DNA]</scope>
    <source>
        <strain evidence="2">ST1C</strain>
    </source>
</reference>
<gene>
    <name evidence="2" type="ORF">EZS28_000034</name>
</gene>
<comment type="caution">
    <text evidence="2">The sequence shown here is derived from an EMBL/GenBank/DDBJ whole genome shotgun (WGS) entry which is preliminary data.</text>
</comment>
<accession>A0A5J4XB03</accession>
<dbReference type="AlphaFoldDB" id="A0A5J4XB03"/>
<dbReference type="Pfam" id="PF03184">
    <property type="entry name" value="DDE_1"/>
    <property type="match status" value="1"/>
</dbReference>
<protein>
    <recommendedName>
        <fullName evidence="1">DDE-1 domain-containing protein</fullName>
    </recommendedName>
</protein>
<evidence type="ECO:0000259" key="1">
    <source>
        <dbReference type="Pfam" id="PF03184"/>
    </source>
</evidence>
<feature type="domain" description="DDE-1" evidence="1">
    <location>
        <begin position="251"/>
        <end position="364"/>
    </location>
</feature>
<organism evidence="2 3">
    <name type="scientific">Streblomastix strix</name>
    <dbReference type="NCBI Taxonomy" id="222440"/>
    <lineage>
        <taxon>Eukaryota</taxon>
        <taxon>Metamonada</taxon>
        <taxon>Preaxostyla</taxon>
        <taxon>Oxymonadida</taxon>
        <taxon>Streblomastigidae</taxon>
        <taxon>Streblomastix</taxon>
    </lineage>
</organism>
<dbReference type="Proteomes" id="UP000324800">
    <property type="component" value="Unassembled WGS sequence"/>
</dbReference>
<dbReference type="SUPFAM" id="SSF54001">
    <property type="entry name" value="Cysteine proteinases"/>
    <property type="match status" value="1"/>
</dbReference>
<dbReference type="CDD" id="cd22758">
    <property type="entry name" value="OTU_232R-like"/>
    <property type="match status" value="1"/>
</dbReference>
<sequence length="486" mass="56336">MGHKRVSKRSQLSRSSIRGQSTLQAAVIALLLIFPGQITLPARDFNITAQQCYKMVRSYYRQTVYLNEYHRNASYLALERQHNLAASLFSRIEQYEPITLINFRDLLIQQHRQEREAAVKRALQLGFSTIADEFRVNLPDPSLQYVRNFAQRFRITFTIQSGKFVGRKQASYASNILNWLNNVHSKELVEGVLPRAIYNMDEANCNFNIRERTAKRVGSKRSTTQIVENVPNHISLVQTISAGARSPPSYFIIGELQKVPQSLVDLHAAEEVLFSTSTTSFMIQDTFRQWVRVFCTWIHKQKQMKYLNQNETILFLLVEYKSRNDETAKQLLEEEGITTDILPGSLTHILQPLDSVVFRQFRTALNDQLGGIFHDDLSLSEMIVDYLVEHEDRYQDYFDDTESLQQYATKMRVNGEYGEGSLFGAITDMFDVQLEILMPYETVFVEGQHHPRTLRLAYIGHIHYMTVRLGFKYEFNVIVLINAYIL</sequence>
<dbReference type="InterPro" id="IPR038765">
    <property type="entry name" value="Papain-like_cys_pep_sf"/>
</dbReference>
<name>A0A5J4XB03_9EUKA</name>
<evidence type="ECO:0000313" key="3">
    <source>
        <dbReference type="Proteomes" id="UP000324800"/>
    </source>
</evidence>
<dbReference type="GO" id="GO:0003676">
    <property type="term" value="F:nucleic acid binding"/>
    <property type="evidence" value="ECO:0007669"/>
    <property type="project" value="InterPro"/>
</dbReference>
<dbReference type="EMBL" id="SNRW01000002">
    <property type="protein sequence ID" value="KAA6404448.1"/>
    <property type="molecule type" value="Genomic_DNA"/>
</dbReference>